<evidence type="ECO:0000313" key="3">
    <source>
        <dbReference type="EMBL" id="OCB87349.1"/>
    </source>
</evidence>
<name>A0A9Q5NBD4_SANBA</name>
<feature type="region of interest" description="Disordered" evidence="1">
    <location>
        <begin position="753"/>
        <end position="781"/>
    </location>
</feature>
<dbReference type="Proteomes" id="UP000757232">
    <property type="component" value="Unassembled WGS sequence"/>
</dbReference>
<dbReference type="GO" id="GO:0000981">
    <property type="term" value="F:DNA-binding transcription factor activity, RNA polymerase II-specific"/>
    <property type="evidence" value="ECO:0007669"/>
    <property type="project" value="InterPro"/>
</dbReference>
<feature type="compositionally biased region" description="Polar residues" evidence="1">
    <location>
        <begin position="405"/>
        <end position="426"/>
    </location>
</feature>
<feature type="compositionally biased region" description="Low complexity" evidence="1">
    <location>
        <begin position="498"/>
        <end position="522"/>
    </location>
</feature>
<feature type="compositionally biased region" description="Polar residues" evidence="1">
    <location>
        <begin position="466"/>
        <end position="476"/>
    </location>
</feature>
<feature type="compositionally biased region" description="Basic residues" evidence="1">
    <location>
        <begin position="1012"/>
        <end position="1021"/>
    </location>
</feature>
<dbReference type="EMBL" id="LNZH02000192">
    <property type="protein sequence ID" value="OCB87349.1"/>
    <property type="molecule type" value="Genomic_DNA"/>
</dbReference>
<feature type="region of interest" description="Disordered" evidence="1">
    <location>
        <begin position="401"/>
        <end position="537"/>
    </location>
</feature>
<feature type="domain" description="Zn(2)-C6 fungal-type" evidence="2">
    <location>
        <begin position="904"/>
        <end position="938"/>
    </location>
</feature>
<dbReference type="Gene3D" id="4.10.240.10">
    <property type="entry name" value="Zn(2)-C6 fungal-type DNA-binding domain"/>
    <property type="match status" value="1"/>
</dbReference>
<comment type="caution">
    <text evidence="3">The sequence shown here is derived from an EMBL/GenBank/DDBJ whole genome shotgun (WGS) entry which is preliminary data.</text>
</comment>
<dbReference type="InterPro" id="IPR036864">
    <property type="entry name" value="Zn2-C6_fun-type_DNA-bd_sf"/>
</dbReference>
<feature type="compositionally biased region" description="Basic and acidic residues" evidence="1">
    <location>
        <begin position="998"/>
        <end position="1011"/>
    </location>
</feature>
<feature type="compositionally biased region" description="Low complexity" evidence="1">
    <location>
        <begin position="456"/>
        <end position="465"/>
    </location>
</feature>
<feature type="region of interest" description="Disordered" evidence="1">
    <location>
        <begin position="801"/>
        <end position="837"/>
    </location>
</feature>
<feature type="compositionally biased region" description="Gly residues" evidence="1">
    <location>
        <begin position="860"/>
        <end position="869"/>
    </location>
</feature>
<feature type="compositionally biased region" description="Acidic residues" evidence="1">
    <location>
        <begin position="959"/>
        <end position="972"/>
    </location>
</feature>
<feature type="compositionally biased region" description="Polar residues" evidence="1">
    <location>
        <begin position="1117"/>
        <end position="1127"/>
    </location>
</feature>
<dbReference type="PROSITE" id="PS00463">
    <property type="entry name" value="ZN2_CY6_FUNGAL_1"/>
    <property type="match status" value="1"/>
</dbReference>
<evidence type="ECO:0000313" key="4">
    <source>
        <dbReference type="Proteomes" id="UP000757232"/>
    </source>
</evidence>
<feature type="compositionally biased region" description="Basic and acidic residues" evidence="1">
    <location>
        <begin position="328"/>
        <end position="343"/>
    </location>
</feature>
<keyword evidence="4" id="KW-1185">Reference proteome</keyword>
<dbReference type="PROSITE" id="PS50048">
    <property type="entry name" value="ZN2_CY6_FUNGAL_2"/>
    <property type="match status" value="1"/>
</dbReference>
<proteinExistence type="predicted"/>
<feature type="region of interest" description="Disordered" evidence="1">
    <location>
        <begin position="944"/>
        <end position="1071"/>
    </location>
</feature>
<evidence type="ECO:0000256" key="1">
    <source>
        <dbReference type="SAM" id="MobiDB-lite"/>
    </source>
</evidence>
<dbReference type="GO" id="GO:0008270">
    <property type="term" value="F:zinc ion binding"/>
    <property type="evidence" value="ECO:0007669"/>
    <property type="project" value="InterPro"/>
</dbReference>
<evidence type="ECO:0000259" key="2">
    <source>
        <dbReference type="PROSITE" id="PS50048"/>
    </source>
</evidence>
<accession>A0A9Q5NBD4</accession>
<reference evidence="3" key="1">
    <citation type="submission" date="2016-06" db="EMBL/GenBank/DDBJ databases">
        <title>Draft Genome sequence of the fungus Inonotus baumii.</title>
        <authorList>
            <person name="Zhu H."/>
            <person name="Lin W."/>
        </authorList>
    </citation>
    <scope>NUCLEOTIDE SEQUENCE</scope>
    <source>
        <strain evidence="3">821</strain>
    </source>
</reference>
<dbReference type="AlphaFoldDB" id="A0A9Q5NBD4"/>
<dbReference type="OrthoDB" id="39175at2759"/>
<feature type="compositionally biased region" description="Polar residues" evidence="1">
    <location>
        <begin position="1142"/>
        <end position="1159"/>
    </location>
</feature>
<sequence length="1159" mass="124514">MYTHARDQASRPTASHTTIYPTLQYNFATPSGSGFTYDATVYPPIRSSPLSIPKTSSSSLAAALDPAPESDYNRSSASPSQLVERAGEQFNPVAFANLCAGSSAGDVAFQASTSGRFSKSDAQFSDPSASLRAQHQMYHGENGQNQSQSQLVYAQTDVSLTSPSSYDQTHQLNAYIRSDVQQWPNDVTFSGYSTSLSLSSVSSTVAGSSQYPIIPNDHTFNAVDNSDRTLDRYGNGGGVELWTYAQPNNSYDAPEEMYLGFNQSDINRGSWFSSPLAPQDRTPTDPNTPFLDSSIIEQRFGPSSALQGHSNLRLSGVEAGSGSVGGGHSHEPRDTRPIRHTLEENSIANVQKQYQPSASRVGESVSVDHSPQVLCSKIFNPYAPFLQIALPSNQIHMPLAHADSRQSAPPSLQATPPRSHSAQSSPKVAGGLQRSSGPQRLQGHNALMPPPPIPPRAQALAPARPESSNRPSQSSLPRRHTVAAPPGRDNVDESRNTSPAPSFATASAQPSPIAPESSSTSSLRDEASEESPTTPRLATQTLNDVQWAQAQNLNRCSLAESYRLTHGRDPPPEMRIKQTSALERSITNDAALFSSPIEKGPQTDSAPDVGAGTTGELTREAMARHGEPASASPEEMSDEEFFSQLPVQSWVPARSVFEIEQRTAAVKPHLGTASLVSPISPAITDEVITPGDAPSVRRPQVNYAYETPANPEAVAGPLPSSMKNVISVMRHDGHLSTHVSGLGGTFVEPYDGRSYLTDDSEQDPIHLPPCPPGARSGDHPALETVLPHPLMKRGQLWHDLINPRPKSQTSEECPDQQQDIVNDSRPDSPDKMEDADPAEEQAILKKLEAAGIKEEEQGEGWGFVEGGSHGPHLSLPGKGNGGPGSKQSQRLKLSTEKKTPPKMACHFCRNRKIACGASKCGDPTICNQCERRNIRCTFPTMSRRGMRTRAPRSAHTVDGTDEADKDSADCDETAAQTDHRSANSSGAVGAKKTGKSKRPYEKSAKDKEAMKGKGRSRRRRKTDSSGVGDQQGSSVQVDETLDAVSNAQESYPDMQIDQSSGHDDPLASLAAEMQWPQQQDGPLPTDSSVQFETPVSAVFSVPSTSSLSGAFHFPSGSFENSFPTPMSSDDYALSVDPPPGPFTTSPLQRRGQSNPTMRP</sequence>
<organism evidence="3 4">
    <name type="scientific">Sanghuangporus baumii</name>
    <name type="common">Phellinus baumii</name>
    <dbReference type="NCBI Taxonomy" id="108892"/>
    <lineage>
        <taxon>Eukaryota</taxon>
        <taxon>Fungi</taxon>
        <taxon>Dikarya</taxon>
        <taxon>Basidiomycota</taxon>
        <taxon>Agaricomycotina</taxon>
        <taxon>Agaricomycetes</taxon>
        <taxon>Hymenochaetales</taxon>
        <taxon>Hymenochaetaceae</taxon>
        <taxon>Sanghuangporus</taxon>
    </lineage>
</organism>
<feature type="region of interest" description="Disordered" evidence="1">
    <location>
        <begin position="1104"/>
        <end position="1159"/>
    </location>
</feature>
<dbReference type="SUPFAM" id="SSF57701">
    <property type="entry name" value="Zn2/Cys6 DNA-binding domain"/>
    <property type="match status" value="1"/>
</dbReference>
<gene>
    <name evidence="3" type="ORF">A7U60_g5488</name>
</gene>
<protein>
    <recommendedName>
        <fullName evidence="2">Zn(2)-C6 fungal-type domain-containing protein</fullName>
    </recommendedName>
</protein>
<dbReference type="CDD" id="cd00067">
    <property type="entry name" value="GAL4"/>
    <property type="match status" value="1"/>
</dbReference>
<dbReference type="InterPro" id="IPR001138">
    <property type="entry name" value="Zn2Cys6_DnaBD"/>
</dbReference>
<feature type="region of interest" description="Disordered" evidence="1">
    <location>
        <begin position="315"/>
        <end position="345"/>
    </location>
</feature>
<feature type="region of interest" description="Disordered" evidence="1">
    <location>
        <begin position="860"/>
        <end position="899"/>
    </location>
</feature>
<feature type="compositionally biased region" description="Low complexity" evidence="1">
    <location>
        <begin position="1024"/>
        <end position="1038"/>
    </location>
</feature>
<feature type="compositionally biased region" description="Basic and acidic residues" evidence="1">
    <location>
        <begin position="822"/>
        <end position="834"/>
    </location>
</feature>
<feature type="compositionally biased region" description="Polar residues" evidence="1">
    <location>
        <begin position="805"/>
        <end position="821"/>
    </location>
</feature>